<evidence type="ECO:0000313" key="8">
    <source>
        <dbReference type="EMBL" id="EFC49384.1"/>
    </source>
</evidence>
<keyword evidence="3 7" id="KW-0460">Magnesium</keyword>
<dbReference type="SMART" id="SM00275">
    <property type="entry name" value="G_alpha"/>
    <property type="match status" value="1"/>
</dbReference>
<keyword evidence="5" id="KW-0807">Transducer</keyword>
<dbReference type="FunFam" id="1.10.400.10:FF:000007">
    <property type="entry name" value="Guanine nucleotide-binding protein subunit alpha"/>
    <property type="match status" value="1"/>
</dbReference>
<feature type="binding site" evidence="6">
    <location>
        <begin position="155"/>
        <end position="156"/>
    </location>
    <ligand>
        <name>GTP</name>
        <dbReference type="ChEBI" id="CHEBI:37565"/>
    </ligand>
</feature>
<dbReference type="SUPFAM" id="SSF52540">
    <property type="entry name" value="P-loop containing nucleoside triphosphate hydrolases"/>
    <property type="match status" value="1"/>
</dbReference>
<protein>
    <submittedName>
        <fullName evidence="8">G-protein alpha subunit</fullName>
    </submittedName>
</protein>
<dbReference type="GO" id="GO:0031683">
    <property type="term" value="F:G-protein beta/gamma-subunit complex binding"/>
    <property type="evidence" value="ECO:0007669"/>
    <property type="project" value="InterPro"/>
</dbReference>
<dbReference type="KEGG" id="ngr:NAEGRDRAFT_78186"/>
<keyword evidence="9" id="KW-1185">Reference proteome</keyword>
<dbReference type="Proteomes" id="UP000006671">
    <property type="component" value="Unassembled WGS sequence"/>
</dbReference>
<reference evidence="8 9" key="1">
    <citation type="journal article" date="2010" name="Cell">
        <title>The genome of Naegleria gruberi illuminates early eukaryotic versatility.</title>
        <authorList>
            <person name="Fritz-Laylin L.K."/>
            <person name="Prochnik S.E."/>
            <person name="Ginger M.L."/>
            <person name="Dacks J.B."/>
            <person name="Carpenter M.L."/>
            <person name="Field M.C."/>
            <person name="Kuo A."/>
            <person name="Paredez A."/>
            <person name="Chapman J."/>
            <person name="Pham J."/>
            <person name="Shu S."/>
            <person name="Neupane R."/>
            <person name="Cipriano M."/>
            <person name="Mancuso J."/>
            <person name="Tu H."/>
            <person name="Salamov A."/>
            <person name="Lindquist E."/>
            <person name="Shapiro H."/>
            <person name="Lucas S."/>
            <person name="Grigoriev I.V."/>
            <person name="Cande W.Z."/>
            <person name="Fulton C."/>
            <person name="Rokhsar D.S."/>
            <person name="Dawson S.C."/>
        </authorList>
    </citation>
    <scope>NUCLEOTIDE SEQUENCE [LARGE SCALE GENOMIC DNA]</scope>
    <source>
        <strain evidence="8 9">NEG-M</strain>
    </source>
</reference>
<dbReference type="PANTHER" id="PTHR10218:SF302">
    <property type="entry name" value="GUANINE NUCLEOTIDE-BINDING PROTEIN ALPHA-5 SUBUNIT"/>
    <property type="match status" value="1"/>
</dbReference>
<proteinExistence type="predicted"/>
<dbReference type="GO" id="GO:0005525">
    <property type="term" value="F:GTP binding"/>
    <property type="evidence" value="ECO:0007669"/>
    <property type="project" value="UniProtKB-KW"/>
</dbReference>
<dbReference type="EMBL" id="GG738848">
    <property type="protein sequence ID" value="EFC49384.1"/>
    <property type="molecule type" value="Genomic_DNA"/>
</dbReference>
<dbReference type="PANTHER" id="PTHR10218">
    <property type="entry name" value="GTP-BINDING PROTEIN ALPHA SUBUNIT"/>
    <property type="match status" value="1"/>
</dbReference>
<dbReference type="eggNOG" id="KOG0082">
    <property type="taxonomic scope" value="Eukaryota"/>
</dbReference>
<dbReference type="PRINTS" id="PR00318">
    <property type="entry name" value="GPROTEINA"/>
</dbReference>
<dbReference type="Pfam" id="PF00503">
    <property type="entry name" value="G-alpha"/>
    <property type="match status" value="1"/>
</dbReference>
<evidence type="ECO:0000256" key="6">
    <source>
        <dbReference type="PIRSR" id="PIRSR601019-1"/>
    </source>
</evidence>
<dbReference type="AlphaFoldDB" id="D2V1X1"/>
<dbReference type="SUPFAM" id="SSF47895">
    <property type="entry name" value="Transducin (alpha subunit), insertion domain"/>
    <property type="match status" value="1"/>
</dbReference>
<dbReference type="GO" id="GO:0001664">
    <property type="term" value="F:G protein-coupled receptor binding"/>
    <property type="evidence" value="ECO:0007669"/>
    <property type="project" value="TreeGrafter"/>
</dbReference>
<dbReference type="Gene3D" id="1.10.400.10">
    <property type="entry name" value="GI Alpha 1, domain 2-like"/>
    <property type="match status" value="1"/>
</dbReference>
<evidence type="ECO:0000256" key="7">
    <source>
        <dbReference type="PIRSR" id="PIRSR601019-2"/>
    </source>
</evidence>
<keyword evidence="4 6" id="KW-0342">GTP-binding</keyword>
<gene>
    <name evidence="8" type="ORF">NAEGRDRAFT_78186</name>
</gene>
<dbReference type="CDD" id="cd00066">
    <property type="entry name" value="G-alpha"/>
    <property type="match status" value="1"/>
</dbReference>
<keyword evidence="2 6" id="KW-0547">Nucleotide-binding</keyword>
<feature type="binding site" evidence="6">
    <location>
        <begin position="205"/>
        <end position="209"/>
    </location>
    <ligand>
        <name>GTP</name>
        <dbReference type="ChEBI" id="CHEBI:37565"/>
    </ligand>
</feature>
<dbReference type="STRING" id="5762.D2V1X1"/>
<organism evidence="9">
    <name type="scientific">Naegleria gruberi</name>
    <name type="common">Amoeba</name>
    <dbReference type="NCBI Taxonomy" id="5762"/>
    <lineage>
        <taxon>Eukaryota</taxon>
        <taxon>Discoba</taxon>
        <taxon>Heterolobosea</taxon>
        <taxon>Tetramitia</taxon>
        <taxon>Eutetramitia</taxon>
        <taxon>Vahlkampfiidae</taxon>
        <taxon>Naegleria</taxon>
    </lineage>
</organism>
<feature type="binding site" evidence="7">
    <location>
        <position position="48"/>
    </location>
    <ligand>
        <name>Mg(2+)</name>
        <dbReference type="ChEBI" id="CHEBI:18420"/>
    </ligand>
</feature>
<dbReference type="GeneID" id="8852601"/>
<dbReference type="RefSeq" id="XP_002682128.1">
    <property type="nucleotide sequence ID" value="XM_002682082.1"/>
</dbReference>
<dbReference type="GO" id="GO:0005834">
    <property type="term" value="C:heterotrimeric G-protein complex"/>
    <property type="evidence" value="ECO:0007669"/>
    <property type="project" value="TreeGrafter"/>
</dbReference>
<feature type="binding site" evidence="6">
    <location>
        <position position="332"/>
    </location>
    <ligand>
        <name>GTP</name>
        <dbReference type="ChEBI" id="CHEBI:37565"/>
    </ligand>
</feature>
<name>D2V1X1_NAEGR</name>
<evidence type="ECO:0000256" key="2">
    <source>
        <dbReference type="ARBA" id="ARBA00022741"/>
    </source>
</evidence>
<feature type="binding site" evidence="6">
    <location>
        <begin position="44"/>
        <end position="49"/>
    </location>
    <ligand>
        <name>GTP</name>
        <dbReference type="ChEBI" id="CHEBI:37565"/>
    </ligand>
</feature>
<evidence type="ECO:0000313" key="9">
    <source>
        <dbReference type="Proteomes" id="UP000006671"/>
    </source>
</evidence>
<dbReference type="FunCoup" id="D2V1X1">
    <property type="interactions" value="107"/>
</dbReference>
<dbReference type="InterPro" id="IPR027417">
    <property type="entry name" value="P-loop_NTPase"/>
</dbReference>
<feature type="binding site" evidence="7">
    <location>
        <position position="186"/>
    </location>
    <ligand>
        <name>Mg(2+)</name>
        <dbReference type="ChEBI" id="CHEBI:18420"/>
    </ligand>
</feature>
<dbReference type="GO" id="GO:0007188">
    <property type="term" value="P:adenylate cyclase-modulating G protein-coupled receptor signaling pathway"/>
    <property type="evidence" value="ECO:0007669"/>
    <property type="project" value="TreeGrafter"/>
</dbReference>
<dbReference type="InterPro" id="IPR011025">
    <property type="entry name" value="GproteinA_insert"/>
</dbReference>
<dbReference type="OMA" id="RFACMRC"/>
<keyword evidence="1 7" id="KW-0479">Metal-binding</keyword>
<dbReference type="FunFam" id="3.40.50.300:FF:000563">
    <property type="entry name" value="Guanine nucleotide-binding protein alpha subunit"/>
    <property type="match status" value="1"/>
</dbReference>
<dbReference type="OrthoDB" id="5817230at2759"/>
<dbReference type="InterPro" id="IPR001019">
    <property type="entry name" value="Gprotein_alpha_su"/>
</dbReference>
<accession>D2V1X1</accession>
<dbReference type="GO" id="GO:0032502">
    <property type="term" value="P:developmental process"/>
    <property type="evidence" value="ECO:0007669"/>
    <property type="project" value="UniProtKB-ARBA"/>
</dbReference>
<evidence type="ECO:0000256" key="4">
    <source>
        <dbReference type="ARBA" id="ARBA00023134"/>
    </source>
</evidence>
<dbReference type="PROSITE" id="PS51882">
    <property type="entry name" value="G_ALPHA"/>
    <property type="match status" value="1"/>
</dbReference>
<dbReference type="GO" id="GO:0003924">
    <property type="term" value="F:GTPase activity"/>
    <property type="evidence" value="ECO:0007669"/>
    <property type="project" value="InterPro"/>
</dbReference>
<evidence type="ECO:0000256" key="5">
    <source>
        <dbReference type="ARBA" id="ARBA00023224"/>
    </source>
</evidence>
<dbReference type="GO" id="GO:0005737">
    <property type="term" value="C:cytoplasm"/>
    <property type="evidence" value="ECO:0007669"/>
    <property type="project" value="TreeGrafter"/>
</dbReference>
<sequence>MVCGGKNEDPSLARAKNKKIAEDIRNQALLQNKEIKLLLLGSGESGKSTLFKQIKIIHLNGFTSEEVESYVPLVRGNVILNCLRLIDGTSRFQIKFDNEENMKIAEKIKSLDPNLAIAAREFDTNPHIGDAIKKLWNDSGIRTAYDRRNEFQIFDSAEYFFENIERISAREYIPTYEDIVKCRVKTTGIVECKFEIDNLYFRLLDVGGQRNERKKWIHCFESVTCLLFVVALSEYDQTCYEDDKTNRMQESLAIFEEIANNQYFKHTSILLFFNKRDLFEKKIQKNPISTYFPDFKGDGNNFDESVEFITGKFKKLVREGEPNRLYTHVTCATDTDNVRHVFDDVKMTILKEGLHTKNHA</sequence>
<evidence type="ECO:0000256" key="3">
    <source>
        <dbReference type="ARBA" id="ARBA00022842"/>
    </source>
</evidence>
<dbReference type="VEuPathDB" id="AmoebaDB:NAEGRDRAFT_78186"/>
<evidence type="ECO:0000256" key="1">
    <source>
        <dbReference type="ARBA" id="ARBA00022723"/>
    </source>
</evidence>
<dbReference type="InParanoid" id="D2V1X1"/>
<dbReference type="GO" id="GO:0046872">
    <property type="term" value="F:metal ion binding"/>
    <property type="evidence" value="ECO:0007669"/>
    <property type="project" value="UniProtKB-KW"/>
</dbReference>
<feature type="binding site" evidence="6">
    <location>
        <begin position="274"/>
        <end position="277"/>
    </location>
    <ligand>
        <name>GTP</name>
        <dbReference type="ChEBI" id="CHEBI:37565"/>
    </ligand>
</feature>
<dbReference type="Gene3D" id="3.40.50.300">
    <property type="entry name" value="P-loop containing nucleotide triphosphate hydrolases"/>
    <property type="match status" value="1"/>
</dbReference>